<evidence type="ECO:0008006" key="3">
    <source>
        <dbReference type="Google" id="ProtNLM"/>
    </source>
</evidence>
<gene>
    <name evidence="1" type="primary">Cnig_chr_X.g26057</name>
    <name evidence="1" type="ORF">B9Z55_026057</name>
</gene>
<dbReference type="EMBL" id="PDUG01000006">
    <property type="protein sequence ID" value="PIC21088.1"/>
    <property type="molecule type" value="Genomic_DNA"/>
</dbReference>
<dbReference type="Proteomes" id="UP000230233">
    <property type="component" value="Chromosome X"/>
</dbReference>
<accession>A0A2G5T1K4</accession>
<name>A0A2G5T1K4_9PELO</name>
<keyword evidence="2" id="KW-1185">Reference proteome</keyword>
<evidence type="ECO:0000313" key="1">
    <source>
        <dbReference type="EMBL" id="PIC21088.1"/>
    </source>
</evidence>
<protein>
    <recommendedName>
        <fullName evidence="3">EF-hand domain-containing protein</fullName>
    </recommendedName>
</protein>
<dbReference type="InterPro" id="IPR018247">
    <property type="entry name" value="EF_Hand_1_Ca_BS"/>
</dbReference>
<dbReference type="PROSITE" id="PS00018">
    <property type="entry name" value="EF_HAND_1"/>
    <property type="match status" value="1"/>
</dbReference>
<comment type="caution">
    <text evidence="1">The sequence shown here is derived from an EMBL/GenBank/DDBJ whole genome shotgun (WGS) entry which is preliminary data.</text>
</comment>
<reference evidence="2" key="1">
    <citation type="submission" date="2017-10" db="EMBL/GenBank/DDBJ databases">
        <title>Rapid genome shrinkage in a self-fertile nematode reveals novel sperm competition proteins.</title>
        <authorList>
            <person name="Yin D."/>
            <person name="Schwarz E.M."/>
            <person name="Thomas C.G."/>
            <person name="Felde R.L."/>
            <person name="Korf I.F."/>
            <person name="Cutter A.D."/>
            <person name="Schartner C.M."/>
            <person name="Ralston E.J."/>
            <person name="Meyer B.J."/>
            <person name="Haag E.S."/>
        </authorList>
    </citation>
    <scope>NUCLEOTIDE SEQUENCE [LARGE SCALE GENOMIC DNA]</scope>
    <source>
        <strain evidence="2">JU1422</strain>
    </source>
</reference>
<evidence type="ECO:0000313" key="2">
    <source>
        <dbReference type="Proteomes" id="UP000230233"/>
    </source>
</evidence>
<proteinExistence type="predicted"/>
<organism evidence="1 2">
    <name type="scientific">Caenorhabditis nigoni</name>
    <dbReference type="NCBI Taxonomy" id="1611254"/>
    <lineage>
        <taxon>Eukaryota</taxon>
        <taxon>Metazoa</taxon>
        <taxon>Ecdysozoa</taxon>
        <taxon>Nematoda</taxon>
        <taxon>Chromadorea</taxon>
        <taxon>Rhabditida</taxon>
        <taxon>Rhabditina</taxon>
        <taxon>Rhabditomorpha</taxon>
        <taxon>Rhabditoidea</taxon>
        <taxon>Rhabditidae</taxon>
        <taxon>Peloderinae</taxon>
        <taxon>Caenorhabditis</taxon>
    </lineage>
</organism>
<dbReference type="AlphaFoldDB" id="A0A2G5T1K4"/>
<sequence>MSVVALITLSSIISAPIKETKNLTIDKILFTITLFQADINQDGELSAKEFSILFRMSNKLLYSEPLSALRDIAHSVHADVKNDKNEPDNCSQCVKE</sequence>